<dbReference type="Gene3D" id="3.20.20.80">
    <property type="entry name" value="Glycosidases"/>
    <property type="match status" value="2"/>
</dbReference>
<evidence type="ECO:0000259" key="6">
    <source>
        <dbReference type="Pfam" id="PF00150"/>
    </source>
</evidence>
<accession>A0A0D3KL15</accession>
<feature type="domain" description="Glycoside hydrolase family 5 C-terminal" evidence="7">
    <location>
        <begin position="638"/>
        <end position="697"/>
    </location>
</feature>
<keyword evidence="5" id="KW-0472">Membrane</keyword>
<keyword evidence="5" id="KW-1133">Transmembrane helix</keyword>
<feature type="transmembrane region" description="Helical" evidence="5">
    <location>
        <begin position="901"/>
        <end position="921"/>
    </location>
</feature>
<keyword evidence="5" id="KW-0812">Transmembrane</keyword>
<evidence type="ECO:0000256" key="2">
    <source>
        <dbReference type="ARBA" id="ARBA00022801"/>
    </source>
</evidence>
<feature type="domain" description="Glycoside hydrolase family 5" evidence="6">
    <location>
        <begin position="110"/>
        <end position="206"/>
    </location>
</feature>
<keyword evidence="9" id="KW-1185">Reference proteome</keyword>
<dbReference type="Pfam" id="PF18564">
    <property type="entry name" value="Glyco_hydro_5_C"/>
    <property type="match status" value="1"/>
</dbReference>
<evidence type="ECO:0000256" key="4">
    <source>
        <dbReference type="SAM" id="MobiDB-lite"/>
    </source>
</evidence>
<dbReference type="Gene3D" id="2.60.40.1180">
    <property type="entry name" value="Golgi alpha-mannosidase II"/>
    <property type="match status" value="1"/>
</dbReference>
<feature type="domain" description="Glycoside hydrolase family 5" evidence="6">
    <location>
        <begin position="398"/>
        <end position="606"/>
    </location>
</feature>
<dbReference type="PANTHER" id="PTHR31308">
    <property type="match status" value="1"/>
</dbReference>
<dbReference type="GO" id="GO:0000272">
    <property type="term" value="P:polysaccharide catabolic process"/>
    <property type="evidence" value="ECO:0007669"/>
    <property type="project" value="InterPro"/>
</dbReference>
<dbReference type="InterPro" id="IPR041036">
    <property type="entry name" value="GH5_C"/>
</dbReference>
<evidence type="ECO:0000313" key="8">
    <source>
        <dbReference type="EnsemblProtists" id="EOD36450"/>
    </source>
</evidence>
<organism evidence="8 9">
    <name type="scientific">Emiliania huxleyi (strain CCMP1516)</name>
    <dbReference type="NCBI Taxonomy" id="280463"/>
    <lineage>
        <taxon>Eukaryota</taxon>
        <taxon>Haptista</taxon>
        <taxon>Haptophyta</taxon>
        <taxon>Prymnesiophyceae</taxon>
        <taxon>Isochrysidales</taxon>
        <taxon>Noelaerhabdaceae</taxon>
        <taxon>Emiliania</taxon>
    </lineage>
</organism>
<reference evidence="8" key="2">
    <citation type="submission" date="2024-10" db="UniProtKB">
        <authorList>
            <consortium name="EnsemblProtists"/>
        </authorList>
    </citation>
    <scope>IDENTIFICATION</scope>
</reference>
<feature type="transmembrane region" description="Helical" evidence="5">
    <location>
        <begin position="1019"/>
        <end position="1043"/>
    </location>
</feature>
<evidence type="ECO:0000256" key="1">
    <source>
        <dbReference type="ARBA" id="ARBA00005641"/>
    </source>
</evidence>
<name>A0A0D3KL15_EMIH1</name>
<keyword evidence="3" id="KW-0326">Glycosidase</keyword>
<dbReference type="InterPro" id="IPR013780">
    <property type="entry name" value="Glyco_hydro_b"/>
</dbReference>
<reference evidence="9" key="1">
    <citation type="journal article" date="2013" name="Nature">
        <title>Pan genome of the phytoplankton Emiliania underpins its global distribution.</title>
        <authorList>
            <person name="Read B.A."/>
            <person name="Kegel J."/>
            <person name="Klute M.J."/>
            <person name="Kuo A."/>
            <person name="Lefebvre S.C."/>
            <person name="Maumus F."/>
            <person name="Mayer C."/>
            <person name="Miller J."/>
            <person name="Monier A."/>
            <person name="Salamov A."/>
            <person name="Young J."/>
            <person name="Aguilar M."/>
            <person name="Claverie J.M."/>
            <person name="Frickenhaus S."/>
            <person name="Gonzalez K."/>
            <person name="Herman E.K."/>
            <person name="Lin Y.C."/>
            <person name="Napier J."/>
            <person name="Ogata H."/>
            <person name="Sarno A.F."/>
            <person name="Shmutz J."/>
            <person name="Schroeder D."/>
            <person name="de Vargas C."/>
            <person name="Verret F."/>
            <person name="von Dassow P."/>
            <person name="Valentin K."/>
            <person name="Van de Peer Y."/>
            <person name="Wheeler G."/>
            <person name="Dacks J.B."/>
            <person name="Delwiche C.F."/>
            <person name="Dyhrman S.T."/>
            <person name="Glockner G."/>
            <person name="John U."/>
            <person name="Richards T."/>
            <person name="Worden A.Z."/>
            <person name="Zhang X."/>
            <person name="Grigoriev I.V."/>
            <person name="Allen A.E."/>
            <person name="Bidle K."/>
            <person name="Borodovsky M."/>
            <person name="Bowler C."/>
            <person name="Brownlee C."/>
            <person name="Cock J.M."/>
            <person name="Elias M."/>
            <person name="Gladyshev V.N."/>
            <person name="Groth M."/>
            <person name="Guda C."/>
            <person name="Hadaegh A."/>
            <person name="Iglesias-Rodriguez M.D."/>
            <person name="Jenkins J."/>
            <person name="Jones B.M."/>
            <person name="Lawson T."/>
            <person name="Leese F."/>
            <person name="Lindquist E."/>
            <person name="Lobanov A."/>
            <person name="Lomsadze A."/>
            <person name="Malik S.B."/>
            <person name="Marsh M.E."/>
            <person name="Mackinder L."/>
            <person name="Mock T."/>
            <person name="Mueller-Roeber B."/>
            <person name="Pagarete A."/>
            <person name="Parker M."/>
            <person name="Probert I."/>
            <person name="Quesneville H."/>
            <person name="Raines C."/>
            <person name="Rensing S.A."/>
            <person name="Riano-Pachon D.M."/>
            <person name="Richier S."/>
            <person name="Rokitta S."/>
            <person name="Shiraiwa Y."/>
            <person name="Soanes D.M."/>
            <person name="van der Giezen M."/>
            <person name="Wahlund T.M."/>
            <person name="Williams B."/>
            <person name="Wilson W."/>
            <person name="Wolfe G."/>
            <person name="Wurch L.L."/>
        </authorList>
    </citation>
    <scope>NUCLEOTIDE SEQUENCE</scope>
</reference>
<dbReference type="GO" id="GO:0016042">
    <property type="term" value="P:lipid catabolic process"/>
    <property type="evidence" value="ECO:0007669"/>
    <property type="project" value="UniProtKB-ARBA"/>
</dbReference>
<dbReference type="Pfam" id="PF00150">
    <property type="entry name" value="Cellulase"/>
    <property type="match status" value="2"/>
</dbReference>
<dbReference type="Proteomes" id="UP000013827">
    <property type="component" value="Unassembled WGS sequence"/>
</dbReference>
<dbReference type="GO" id="GO:1901136">
    <property type="term" value="P:carbohydrate derivative catabolic process"/>
    <property type="evidence" value="ECO:0007669"/>
    <property type="project" value="UniProtKB-ARBA"/>
</dbReference>
<dbReference type="InterPro" id="IPR052066">
    <property type="entry name" value="Glycosphingolipid_Hydrolases"/>
</dbReference>
<evidence type="ECO:0000313" key="9">
    <source>
        <dbReference type="Proteomes" id="UP000013827"/>
    </source>
</evidence>
<dbReference type="SUPFAM" id="SSF51445">
    <property type="entry name" value="(Trans)glycosidases"/>
    <property type="match status" value="1"/>
</dbReference>
<comment type="similarity">
    <text evidence="1">Belongs to the glycosyl hydrolase 5 (cellulase A) family.</text>
</comment>
<dbReference type="EnsemblProtists" id="EOD36450">
    <property type="protein sequence ID" value="EOD36450"/>
    <property type="gene ID" value="EMIHUDRAFT_252362"/>
</dbReference>
<feature type="transmembrane region" description="Helical" evidence="5">
    <location>
        <begin position="984"/>
        <end position="1013"/>
    </location>
</feature>
<feature type="transmembrane region" description="Helical" evidence="5">
    <location>
        <begin position="876"/>
        <end position="894"/>
    </location>
</feature>
<evidence type="ECO:0000259" key="7">
    <source>
        <dbReference type="Pfam" id="PF18564"/>
    </source>
</evidence>
<feature type="transmembrane region" description="Helical" evidence="5">
    <location>
        <begin position="933"/>
        <end position="952"/>
    </location>
</feature>
<protein>
    <recommendedName>
        <fullName evidence="10">Glycoside hydrolase family 5 domain-containing protein</fullName>
    </recommendedName>
</protein>
<dbReference type="RefSeq" id="XP_005788879.1">
    <property type="nucleotide sequence ID" value="XM_005788822.1"/>
</dbReference>
<dbReference type="GeneID" id="17281722"/>
<dbReference type="PANTHER" id="PTHR31308:SF3">
    <property type="entry name" value="ENDOGLYCOCERAMIDASE"/>
    <property type="match status" value="1"/>
</dbReference>
<feature type="transmembrane region" description="Helical" evidence="5">
    <location>
        <begin position="845"/>
        <end position="864"/>
    </location>
</feature>
<evidence type="ECO:0000256" key="3">
    <source>
        <dbReference type="ARBA" id="ARBA00023295"/>
    </source>
</evidence>
<dbReference type="AlphaFoldDB" id="A0A0D3KL15"/>
<feature type="transmembrane region" description="Helical" evidence="5">
    <location>
        <begin position="24"/>
        <end position="45"/>
    </location>
</feature>
<dbReference type="InterPro" id="IPR017853">
    <property type="entry name" value="GH"/>
</dbReference>
<dbReference type="InterPro" id="IPR001547">
    <property type="entry name" value="Glyco_hydro_5"/>
</dbReference>
<evidence type="ECO:0000256" key="5">
    <source>
        <dbReference type="SAM" id="Phobius"/>
    </source>
</evidence>
<dbReference type="KEGG" id="ehx:EMIHUDRAFT_252362"/>
<sequence>MFTTPGAAETAPASSSNTLRTGHVCVALILAAGAGLGAPLLYLFAFDSYALRPKAVASRKAQWIRSDPATAHFVDEDGRVRLFHGLNVVFKTAPHLPDAGEWDAETSFGEADAANLSAWGFNAIRLGAGSSARGFAMARPTPSEALLPTIGVLWAGTFPARRGVADPGYIKRVQEIVTVCEEHGIHVVIDFHSDVLSRRFCMPDWAVDDALRNTSQPPPFGDFPSPLLGLEPAAFFDIGTEEVNSRRGWNPWGDGSAEPPSPPPSEPANCWDGCGGVAGPCDDYCGPGQACCKTDYEAAGCPRACCKTDYEAAGCPRACCKTDYEAAGCPRVACDGIGGSVAWQRGDWCAVELAGDAQTSTEVFKLLDAAGLYPQLKECTNRDFFEYYSTNSQTKTAQALYTDGGGVRRAFEEHWAHVAEALADEPAVLALELMNEPWPGDTNDPGNYSLFMSWWFNSPAAERDLLLPFYRHVVAAIRAVNKRHIVAYEPVMWDVWSSGFLGERLEPDEPDESREAFSWHSYCWWAPNVTPHLSFLCAIYHRHLFAVQDFSAKQQRSGSLLSEYGSLGSTGADCADRHGSACLAEIARAGTVADEFLVSRFYWQYKNFEDHTSSGGGFSLYPKDGLLAEEKLRVIATPFAQAVAGRPLLMVWSAGWRVMVLEYEAADADSDEGRTTEVHLAAPLHFPDGFAVLVSKLEPREYLDQTAAAAGAASGARRLAAEEAAPGAADAPASLGHIEQVGSSRLRIRHPRGVAGQRLLVCVVPCDDYHKEFCPGGVSAEGGDAAVWLSLWHPCIWRSRAQTVYVVLCSAVMTTLAMTAVSLLQIRRHSRTTQQPLAGGHLPRSYRLLLATAASVQLVGALAATGCPYNDDPWRWAVFVGIGPFLLAYVSLATGAQGPMICAILGIFAILWRATWCLHYMVGVDSVLKLAAIRLLVFLLAAGLLIEVLVSLPKRSYYALFKLLATRPDATTPPTPRGATGRRVILAFLAFTLTLAFCSAVAAGLTGIIVLLVDPVPAILVPFVTTAGFIGFVVGLPIGGYLAHYIVRRSGRAEAEEEEDSSSWSAGPLSRPRGFSILLW</sequence>
<feature type="transmembrane region" description="Helical" evidence="5">
    <location>
        <begin position="804"/>
        <end position="824"/>
    </location>
</feature>
<keyword evidence="2" id="KW-0378">Hydrolase</keyword>
<dbReference type="HOGENOM" id="CLU_286278_0_0_1"/>
<dbReference type="eggNOG" id="ENOG502QPU8">
    <property type="taxonomic scope" value="Eukaryota"/>
</dbReference>
<feature type="region of interest" description="Disordered" evidence="4">
    <location>
        <begin position="246"/>
        <end position="265"/>
    </location>
</feature>
<dbReference type="GO" id="GO:0004553">
    <property type="term" value="F:hydrolase activity, hydrolyzing O-glycosyl compounds"/>
    <property type="evidence" value="ECO:0007669"/>
    <property type="project" value="InterPro"/>
</dbReference>
<proteinExistence type="inferred from homology"/>
<evidence type="ECO:0008006" key="10">
    <source>
        <dbReference type="Google" id="ProtNLM"/>
    </source>
</evidence>